<comment type="caution">
    <text evidence="4">The sequence shown here is derived from an EMBL/GenBank/DDBJ whole genome shotgun (WGS) entry which is preliminary data.</text>
</comment>
<dbReference type="PANTHER" id="PTHR40065:SF3">
    <property type="entry name" value="RNA-BINDING PROTEIN YHBY"/>
    <property type="match status" value="1"/>
</dbReference>
<dbReference type="InterPro" id="IPR051925">
    <property type="entry name" value="RNA-binding_domain"/>
</dbReference>
<organism evidence="4 5">
    <name type="scientific">Bombilactobacillus apium</name>
    <dbReference type="NCBI Taxonomy" id="2675299"/>
    <lineage>
        <taxon>Bacteria</taxon>
        <taxon>Bacillati</taxon>
        <taxon>Bacillota</taxon>
        <taxon>Bacilli</taxon>
        <taxon>Lactobacillales</taxon>
        <taxon>Lactobacillaceae</taxon>
        <taxon>Bombilactobacillus</taxon>
    </lineage>
</organism>
<protein>
    <submittedName>
        <fullName evidence="4">YhbY family RNA-binding protein</fullName>
    </submittedName>
</protein>
<reference evidence="4 5" key="1">
    <citation type="submission" date="2020-06" db="EMBL/GenBank/DDBJ databases">
        <authorList>
            <person name="Kang J."/>
        </authorList>
    </citation>
    <scope>NUCLEOTIDE SEQUENCE [LARGE SCALE GENOMIC DNA]</scope>
    <source>
        <strain evidence="4 5">DCY120</strain>
    </source>
</reference>
<name>A0A850R4J9_9LACO</name>
<dbReference type="AlphaFoldDB" id="A0A850R4J9"/>
<dbReference type="PANTHER" id="PTHR40065">
    <property type="entry name" value="RNA-BINDING PROTEIN YHBY"/>
    <property type="match status" value="1"/>
</dbReference>
<dbReference type="Pfam" id="PF01985">
    <property type="entry name" value="CRS1_YhbY"/>
    <property type="match status" value="1"/>
</dbReference>
<keyword evidence="1 2" id="KW-0694">RNA-binding</keyword>
<dbReference type="InterPro" id="IPR001890">
    <property type="entry name" value="RNA-binding_CRM"/>
</dbReference>
<accession>A0A850R4J9</accession>
<dbReference type="EMBL" id="JABZEC010000006">
    <property type="protein sequence ID" value="NVY96901.1"/>
    <property type="molecule type" value="Genomic_DNA"/>
</dbReference>
<keyword evidence="5" id="KW-1185">Reference proteome</keyword>
<gene>
    <name evidence="4" type="ORF">HU830_07025</name>
</gene>
<dbReference type="SMART" id="SM01103">
    <property type="entry name" value="CRS1_YhbY"/>
    <property type="match status" value="1"/>
</dbReference>
<evidence type="ECO:0000256" key="1">
    <source>
        <dbReference type="ARBA" id="ARBA00022884"/>
    </source>
</evidence>
<dbReference type="Proteomes" id="UP000563523">
    <property type="component" value="Unassembled WGS sequence"/>
</dbReference>
<dbReference type="RefSeq" id="WP_176943062.1">
    <property type="nucleotide sequence ID" value="NZ_JABZEC010000006.1"/>
</dbReference>
<dbReference type="SUPFAM" id="SSF75471">
    <property type="entry name" value="YhbY-like"/>
    <property type="match status" value="1"/>
</dbReference>
<evidence type="ECO:0000259" key="3">
    <source>
        <dbReference type="PROSITE" id="PS51295"/>
    </source>
</evidence>
<evidence type="ECO:0000256" key="2">
    <source>
        <dbReference type="PROSITE-ProRule" id="PRU00626"/>
    </source>
</evidence>
<evidence type="ECO:0000313" key="4">
    <source>
        <dbReference type="EMBL" id="NVY96901.1"/>
    </source>
</evidence>
<feature type="domain" description="CRM" evidence="3">
    <location>
        <begin position="1"/>
        <end position="97"/>
    </location>
</feature>
<dbReference type="PROSITE" id="PS51295">
    <property type="entry name" value="CRM"/>
    <property type="match status" value="1"/>
</dbReference>
<dbReference type="InterPro" id="IPR035920">
    <property type="entry name" value="YhbY-like_sf"/>
</dbReference>
<proteinExistence type="predicted"/>
<evidence type="ECO:0000313" key="5">
    <source>
        <dbReference type="Proteomes" id="UP000563523"/>
    </source>
</evidence>
<dbReference type="GO" id="GO:0003723">
    <property type="term" value="F:RNA binding"/>
    <property type="evidence" value="ECO:0007669"/>
    <property type="project" value="UniProtKB-UniRule"/>
</dbReference>
<dbReference type="Gene3D" id="3.30.110.60">
    <property type="entry name" value="YhbY-like"/>
    <property type="match status" value="1"/>
</dbReference>
<sequence length="103" mass="11400">MLNNKQKRYLKQQAQSLNASFQIGKNGLNGAALQQLQAQLNVHELVKVSILQNSAALTSTVVAAVQDFDPRILLVQTIGRTLVFYKRASKISNRHLSLEVDAL</sequence>